<keyword evidence="3" id="KW-1185">Reference proteome</keyword>
<dbReference type="EMBL" id="WTYU01000001">
    <property type="protein sequence ID" value="MXP14631.1"/>
    <property type="molecule type" value="Genomic_DNA"/>
</dbReference>
<feature type="transmembrane region" description="Helical" evidence="1">
    <location>
        <begin position="32"/>
        <end position="55"/>
    </location>
</feature>
<name>A0A6L7GIY6_9SPHN</name>
<dbReference type="RefSeq" id="WP_232843008.1">
    <property type="nucleotide sequence ID" value="NZ_WTYU01000001.1"/>
</dbReference>
<evidence type="ECO:0000256" key="1">
    <source>
        <dbReference type="SAM" id="Phobius"/>
    </source>
</evidence>
<keyword evidence="1" id="KW-1133">Transmembrane helix</keyword>
<gene>
    <name evidence="2" type="ORF">GRI44_07695</name>
</gene>
<evidence type="ECO:0000313" key="3">
    <source>
        <dbReference type="Proteomes" id="UP000473531"/>
    </source>
</evidence>
<comment type="caution">
    <text evidence="2">The sequence shown here is derived from an EMBL/GenBank/DDBJ whole genome shotgun (WGS) entry which is preliminary data.</text>
</comment>
<evidence type="ECO:0000313" key="2">
    <source>
        <dbReference type="EMBL" id="MXP14631.1"/>
    </source>
</evidence>
<reference evidence="2 3" key="1">
    <citation type="submission" date="2019-12" db="EMBL/GenBank/DDBJ databases">
        <title>Genomic-based taxomic classification of the family Erythrobacteraceae.</title>
        <authorList>
            <person name="Xu L."/>
        </authorList>
    </citation>
    <scope>NUCLEOTIDE SEQUENCE [LARGE SCALE GENOMIC DNA]</scope>
    <source>
        <strain evidence="2 3">KCTC 52259</strain>
    </source>
</reference>
<keyword evidence="1" id="KW-0812">Transmembrane</keyword>
<protein>
    <submittedName>
        <fullName evidence="2">Uncharacterized protein</fullName>
    </submittedName>
</protein>
<keyword evidence="1" id="KW-0472">Membrane</keyword>
<dbReference type="AlphaFoldDB" id="A0A6L7GIY6"/>
<sequence length="68" mass="6972">MVVASPTTGGFSGTVQEKNLKRNMTMKQVNNLSARLFAAVTSIAISAVFLAVAIAPASQTVVTSGVFA</sequence>
<dbReference type="Proteomes" id="UP000473531">
    <property type="component" value="Unassembled WGS sequence"/>
</dbReference>
<proteinExistence type="predicted"/>
<organism evidence="2 3">
    <name type="scientific">Allopontixanthobacter confluentis</name>
    <dbReference type="NCBI Taxonomy" id="1849021"/>
    <lineage>
        <taxon>Bacteria</taxon>
        <taxon>Pseudomonadati</taxon>
        <taxon>Pseudomonadota</taxon>
        <taxon>Alphaproteobacteria</taxon>
        <taxon>Sphingomonadales</taxon>
        <taxon>Erythrobacteraceae</taxon>
        <taxon>Allopontixanthobacter</taxon>
    </lineage>
</organism>
<accession>A0A6L7GIY6</accession>